<protein>
    <recommendedName>
        <fullName evidence="3">Nucleoside-diphosphate-sugar epimerase</fullName>
    </recommendedName>
</protein>
<organism evidence="1 2">
    <name type="scientific">Zopfia rhizophila CBS 207.26</name>
    <dbReference type="NCBI Taxonomy" id="1314779"/>
    <lineage>
        <taxon>Eukaryota</taxon>
        <taxon>Fungi</taxon>
        <taxon>Dikarya</taxon>
        <taxon>Ascomycota</taxon>
        <taxon>Pezizomycotina</taxon>
        <taxon>Dothideomycetes</taxon>
        <taxon>Dothideomycetes incertae sedis</taxon>
        <taxon>Zopfiaceae</taxon>
        <taxon>Zopfia</taxon>
    </lineage>
</organism>
<gene>
    <name evidence="1" type="ORF">K469DRAFT_688191</name>
</gene>
<dbReference type="EMBL" id="ML994635">
    <property type="protein sequence ID" value="KAF2184959.1"/>
    <property type="molecule type" value="Genomic_DNA"/>
</dbReference>
<proteinExistence type="predicted"/>
<evidence type="ECO:0000313" key="1">
    <source>
        <dbReference type="EMBL" id="KAF2184959.1"/>
    </source>
</evidence>
<dbReference type="AlphaFoldDB" id="A0A6A6E2Z8"/>
<evidence type="ECO:0008006" key="3">
    <source>
        <dbReference type="Google" id="ProtNLM"/>
    </source>
</evidence>
<evidence type="ECO:0000313" key="2">
    <source>
        <dbReference type="Proteomes" id="UP000800200"/>
    </source>
</evidence>
<dbReference type="SUPFAM" id="SSF51735">
    <property type="entry name" value="NAD(P)-binding Rossmann-fold domains"/>
    <property type="match status" value="1"/>
</dbReference>
<dbReference type="PANTHER" id="PTHR14097:SF8">
    <property type="entry name" value="NAD(P)-BINDING DOMAIN-CONTAINING PROTEIN"/>
    <property type="match status" value="1"/>
</dbReference>
<dbReference type="PANTHER" id="PTHR14097">
    <property type="entry name" value="OXIDOREDUCTASE HTATIP2"/>
    <property type="match status" value="1"/>
</dbReference>
<dbReference type="OrthoDB" id="9975943at2759"/>
<reference evidence="1" key="1">
    <citation type="journal article" date="2020" name="Stud. Mycol.">
        <title>101 Dothideomycetes genomes: a test case for predicting lifestyles and emergence of pathogens.</title>
        <authorList>
            <person name="Haridas S."/>
            <person name="Albert R."/>
            <person name="Binder M."/>
            <person name="Bloem J."/>
            <person name="Labutti K."/>
            <person name="Salamov A."/>
            <person name="Andreopoulos B."/>
            <person name="Baker S."/>
            <person name="Barry K."/>
            <person name="Bills G."/>
            <person name="Bluhm B."/>
            <person name="Cannon C."/>
            <person name="Castanera R."/>
            <person name="Culley D."/>
            <person name="Daum C."/>
            <person name="Ezra D."/>
            <person name="Gonzalez J."/>
            <person name="Henrissat B."/>
            <person name="Kuo A."/>
            <person name="Liang C."/>
            <person name="Lipzen A."/>
            <person name="Lutzoni F."/>
            <person name="Magnuson J."/>
            <person name="Mondo S."/>
            <person name="Nolan M."/>
            <person name="Ohm R."/>
            <person name="Pangilinan J."/>
            <person name="Park H.-J."/>
            <person name="Ramirez L."/>
            <person name="Alfaro M."/>
            <person name="Sun H."/>
            <person name="Tritt A."/>
            <person name="Yoshinaga Y."/>
            <person name="Zwiers L.-H."/>
            <person name="Turgeon B."/>
            <person name="Goodwin S."/>
            <person name="Spatafora J."/>
            <person name="Crous P."/>
            <person name="Grigoriev I."/>
        </authorList>
    </citation>
    <scope>NUCLEOTIDE SEQUENCE</scope>
    <source>
        <strain evidence="1">CBS 207.26</strain>
    </source>
</reference>
<keyword evidence="2" id="KW-1185">Reference proteome</keyword>
<name>A0A6A6E2Z8_9PEZI</name>
<accession>A0A6A6E2Z8</accession>
<dbReference type="Proteomes" id="UP000800200">
    <property type="component" value="Unassembled WGS sequence"/>
</dbReference>
<dbReference type="Gene3D" id="3.40.50.720">
    <property type="entry name" value="NAD(P)-binding Rossmann-like Domain"/>
    <property type="match status" value="1"/>
</dbReference>
<dbReference type="InterPro" id="IPR036291">
    <property type="entry name" value="NAD(P)-bd_dom_sf"/>
</dbReference>
<sequence length="242" mass="26645">MHLILTGATGLVGAGVLQNMLAMKEVSRISILSRRPVAMVEGHEDKAKVIIHKDFKSYEPALLEELKDAQGCVWALGVSQNAVNKTEYYEVTHEYPLAAAEAFSKLHPESPFTFVFVSGEGATQTPGMFTPLFGKVKGEAEQSLSDFHKKTPNFNPYIVRPAAVDWRKHPEIHPFIPHQAMYKGAVLTAFDTVYKSMVTPTRPLGRILTELAMSKGVPLEGNDILNEGRTVPNTAIKRMAGL</sequence>